<evidence type="ECO:0000256" key="1">
    <source>
        <dbReference type="SAM" id="MobiDB-lite"/>
    </source>
</evidence>
<dbReference type="Proteomes" id="UP000505377">
    <property type="component" value="Chromosome"/>
</dbReference>
<organism evidence="3 4">
    <name type="scientific">Pseudonocardia broussonetiae</name>
    <dbReference type="NCBI Taxonomy" id="2736640"/>
    <lineage>
        <taxon>Bacteria</taxon>
        <taxon>Bacillati</taxon>
        <taxon>Actinomycetota</taxon>
        <taxon>Actinomycetes</taxon>
        <taxon>Pseudonocardiales</taxon>
        <taxon>Pseudonocardiaceae</taxon>
        <taxon>Pseudonocardia</taxon>
    </lineage>
</organism>
<evidence type="ECO:0000313" key="3">
    <source>
        <dbReference type="EMBL" id="QJY44494.1"/>
    </source>
</evidence>
<feature type="region of interest" description="Disordered" evidence="1">
    <location>
        <begin position="1"/>
        <end position="21"/>
    </location>
</feature>
<dbReference type="PANTHER" id="PTHR42870:SF1">
    <property type="entry name" value="NON-SPECIFIC LIPID-TRANSFER PROTEIN-LIKE 2"/>
    <property type="match status" value="1"/>
</dbReference>
<dbReference type="EMBL" id="CP053564">
    <property type="protein sequence ID" value="QJY44494.1"/>
    <property type="molecule type" value="Genomic_DNA"/>
</dbReference>
<dbReference type="Pfam" id="PF22691">
    <property type="entry name" value="Thiolase_C_1"/>
    <property type="match status" value="1"/>
</dbReference>
<dbReference type="AlphaFoldDB" id="A0A6M6J9H8"/>
<dbReference type="GO" id="GO:0016746">
    <property type="term" value="F:acyltransferase activity"/>
    <property type="evidence" value="ECO:0007669"/>
    <property type="project" value="InterPro"/>
</dbReference>
<sequence length="148" mass="14993">MRDVSIAGVGITGSGTFPDTSLRAPGTAAIDEALADAGLAPVDVDLVVHAAGSSTAVPVRPGRKPEAPALGGDPARRTRAGRPERRARLPRAPVGETGAAQLVELVTRLRGRAGDRQVDSARVALAENAGGHTHPEGAACVVTILSKD</sequence>
<gene>
    <name evidence="3" type="ORF">HOP40_00435</name>
</gene>
<name>A0A6M6J9H8_9PSEU</name>
<accession>A0A6M6J9H8</accession>
<dbReference type="KEGG" id="pbro:HOP40_00435"/>
<dbReference type="SUPFAM" id="SSF53901">
    <property type="entry name" value="Thiolase-like"/>
    <property type="match status" value="2"/>
</dbReference>
<protein>
    <recommendedName>
        <fullName evidence="2">Thiolase C-terminal domain-containing protein</fullName>
    </recommendedName>
</protein>
<dbReference type="InterPro" id="IPR055140">
    <property type="entry name" value="Thiolase_C_2"/>
</dbReference>
<feature type="region of interest" description="Disordered" evidence="1">
    <location>
        <begin position="53"/>
        <end position="95"/>
    </location>
</feature>
<reference evidence="3 4" key="1">
    <citation type="submission" date="2020-05" db="EMBL/GenBank/DDBJ databases">
        <authorList>
            <person name="Mo P."/>
        </authorList>
    </citation>
    <scope>NUCLEOTIDE SEQUENCE [LARGE SCALE GENOMIC DNA]</scope>
    <source>
        <strain evidence="3 4">Gen01</strain>
    </source>
</reference>
<keyword evidence="4" id="KW-1185">Reference proteome</keyword>
<dbReference type="RefSeq" id="WP_172153868.1">
    <property type="nucleotide sequence ID" value="NZ_CP053564.1"/>
</dbReference>
<evidence type="ECO:0000259" key="2">
    <source>
        <dbReference type="Pfam" id="PF22691"/>
    </source>
</evidence>
<dbReference type="Gene3D" id="3.40.47.10">
    <property type="match status" value="2"/>
</dbReference>
<dbReference type="InterPro" id="IPR016039">
    <property type="entry name" value="Thiolase-like"/>
</dbReference>
<proteinExistence type="predicted"/>
<evidence type="ECO:0000313" key="4">
    <source>
        <dbReference type="Proteomes" id="UP000505377"/>
    </source>
</evidence>
<feature type="domain" description="Thiolase C-terminal" evidence="2">
    <location>
        <begin position="94"/>
        <end position="136"/>
    </location>
</feature>
<dbReference type="PANTHER" id="PTHR42870">
    <property type="entry name" value="ACETYL-COA C-ACETYLTRANSFERASE"/>
    <property type="match status" value="1"/>
</dbReference>